<dbReference type="PANTHER" id="PTHR45765">
    <property type="entry name" value="METHIONINE--TRNA LIGASE"/>
    <property type="match status" value="1"/>
</dbReference>
<keyword evidence="6 14" id="KW-0436">Ligase</keyword>
<feature type="short sequence motif" description="'KMSKS' region" evidence="14">
    <location>
        <begin position="333"/>
        <end position="337"/>
    </location>
</feature>
<dbReference type="GO" id="GO:0000049">
    <property type="term" value="F:tRNA binding"/>
    <property type="evidence" value="ECO:0007669"/>
    <property type="project" value="UniProtKB-UniRule"/>
</dbReference>
<dbReference type="InterPro" id="IPR012340">
    <property type="entry name" value="NA-bd_OB-fold"/>
</dbReference>
<dbReference type="InterPro" id="IPR015413">
    <property type="entry name" value="Methionyl/Leucyl_tRNA_Synth"/>
</dbReference>
<feature type="domain" description="TRNA-binding" evidence="15">
    <location>
        <begin position="557"/>
        <end position="657"/>
    </location>
</feature>
<evidence type="ECO:0000256" key="4">
    <source>
        <dbReference type="ARBA" id="ARBA00022490"/>
    </source>
</evidence>
<evidence type="ECO:0000259" key="15">
    <source>
        <dbReference type="PROSITE" id="PS50886"/>
    </source>
</evidence>
<dbReference type="GO" id="GO:0017101">
    <property type="term" value="C:aminoacyl-tRNA synthetase multienzyme complex"/>
    <property type="evidence" value="ECO:0007669"/>
    <property type="project" value="TreeGrafter"/>
</dbReference>
<keyword evidence="17" id="KW-1185">Reference proteome</keyword>
<feature type="binding site" evidence="14">
    <location>
        <position position="336"/>
    </location>
    <ligand>
        <name>ATP</name>
        <dbReference type="ChEBI" id="CHEBI:30616"/>
    </ligand>
</feature>
<dbReference type="CDD" id="cd07957">
    <property type="entry name" value="Anticodon_Ia_Met"/>
    <property type="match status" value="1"/>
</dbReference>
<evidence type="ECO:0000256" key="6">
    <source>
        <dbReference type="ARBA" id="ARBA00022598"/>
    </source>
</evidence>
<comment type="similarity">
    <text evidence="3 14">Belongs to the class-I aminoacyl-tRNA synthetase family. MetG type 1 subfamily.</text>
</comment>
<evidence type="ECO:0000256" key="2">
    <source>
        <dbReference type="ARBA" id="ARBA00004496"/>
    </source>
</evidence>
<evidence type="ECO:0000256" key="11">
    <source>
        <dbReference type="ARBA" id="ARBA00022917"/>
    </source>
</evidence>
<dbReference type="RefSeq" id="WP_207862623.1">
    <property type="nucleotide sequence ID" value="NZ_JAFREP010000040.1"/>
</dbReference>
<keyword evidence="11 14" id="KW-0648">Protein biosynthesis</keyword>
<dbReference type="GO" id="GO:0005524">
    <property type="term" value="F:ATP binding"/>
    <property type="evidence" value="ECO:0007669"/>
    <property type="project" value="UniProtKB-UniRule"/>
</dbReference>
<dbReference type="InterPro" id="IPR009080">
    <property type="entry name" value="tRNAsynth_Ia_anticodon-bd"/>
</dbReference>
<feature type="binding site" evidence="14">
    <location>
        <position position="158"/>
    </location>
    <ligand>
        <name>Zn(2+)</name>
        <dbReference type="ChEBI" id="CHEBI:29105"/>
    </ligand>
</feature>
<dbReference type="PANTHER" id="PTHR45765:SF1">
    <property type="entry name" value="METHIONINE--TRNA LIGASE, CYTOPLASMIC"/>
    <property type="match status" value="1"/>
</dbReference>
<keyword evidence="4 14" id="KW-0963">Cytoplasm</keyword>
<dbReference type="Pfam" id="PF01588">
    <property type="entry name" value="tRNA_bind"/>
    <property type="match status" value="1"/>
</dbReference>
<dbReference type="InterPro" id="IPR002547">
    <property type="entry name" value="tRNA-bd_dom"/>
</dbReference>
<comment type="catalytic activity">
    <reaction evidence="13 14">
        <text>tRNA(Met) + L-methionine + ATP = L-methionyl-tRNA(Met) + AMP + diphosphate</text>
        <dbReference type="Rhea" id="RHEA:13481"/>
        <dbReference type="Rhea" id="RHEA-COMP:9667"/>
        <dbReference type="Rhea" id="RHEA-COMP:9698"/>
        <dbReference type="ChEBI" id="CHEBI:30616"/>
        <dbReference type="ChEBI" id="CHEBI:33019"/>
        <dbReference type="ChEBI" id="CHEBI:57844"/>
        <dbReference type="ChEBI" id="CHEBI:78442"/>
        <dbReference type="ChEBI" id="CHEBI:78530"/>
        <dbReference type="ChEBI" id="CHEBI:456215"/>
        <dbReference type="EC" id="6.1.1.10"/>
    </reaction>
</comment>
<keyword evidence="12 14" id="KW-0030">Aminoacyl-tRNA synthetase</keyword>
<comment type="caution">
    <text evidence="16">The sequence shown here is derived from an EMBL/GenBank/DDBJ whole genome shotgun (WGS) entry which is preliminary data.</text>
</comment>
<dbReference type="NCBIfam" id="TIGR00398">
    <property type="entry name" value="metG"/>
    <property type="match status" value="1"/>
</dbReference>
<dbReference type="AlphaFoldDB" id="A0A8J7QHN6"/>
<dbReference type="PROSITE" id="PS50886">
    <property type="entry name" value="TRBD"/>
    <property type="match status" value="1"/>
</dbReference>
<sequence length="710" mass="80483">MSQKRKLITSALPYVNNVPHLGNIIGCVLSADVYARFCRQRGYETLYICGTDEYGTATENRAREEGLTPREICDKYNAIHTEIYKTFNIAFDTFGRTSTEKQTEIAQGIFHKLDEAGLIQEHTEERVYCEVDVMFLADRFVEGTCPKCGYEDARGDQCDRCGTLLDPEKLLTPRCKICGTPPVRKPTTHLFLDLAALQPKLEAWFEKASKAGNWTRNAIQTTRAWLDQGLQARPITRDLKWGIPVPKPGFEDKVFYVWFDAPIGYISITAHAFEDWQSWWLDPDNVDLYQFMAKDNIPFHTVIFPASLLGTGQNWSMLHHINSTEYLNYEETKFSKSRSVGVFGTDVVETGIPIDLWRFYLLRVRPESNDSKFNWEEFYERVNKEFIDNLGNLVHRGSTYAVKNFDGEIRDFEPDDSHRAFTDEVTAEWARFTEALEAVRLRDALTILLRIGDIGNKFFQEQAPFKRIKEDRDAAHTTVSLLLYLVRHIATGLYPYMPETAERIFATLNLKPETWTDTPAFTGLDGHKIGKPDLLFKKLDLKDAAKFRKKFSGEQANFGILKVAVGQVVEVADHPNSNQNFLLKVDIGEDQPRQIVAGLKKHYGADDIQDRKVLVMANLKAAELQGKLSEGMLLAAVKGKKTELLHPGDAPVGQLLEAAKQTVIHEEISIDIVKSAPLKVTDSQVTFDDEPLLLDGKTIKTSVIANGKVR</sequence>
<evidence type="ECO:0000256" key="5">
    <source>
        <dbReference type="ARBA" id="ARBA00022555"/>
    </source>
</evidence>
<dbReference type="SUPFAM" id="SSF52374">
    <property type="entry name" value="Nucleotidylyl transferase"/>
    <property type="match status" value="1"/>
</dbReference>
<reference evidence="16" key="1">
    <citation type="submission" date="2021-03" db="EMBL/GenBank/DDBJ databases">
        <authorList>
            <person name="Wang G."/>
        </authorList>
    </citation>
    <scope>NUCLEOTIDE SEQUENCE</scope>
    <source>
        <strain evidence="16">KCTC 12899</strain>
    </source>
</reference>
<dbReference type="GO" id="GO:0046872">
    <property type="term" value="F:metal ion binding"/>
    <property type="evidence" value="ECO:0007669"/>
    <property type="project" value="UniProtKB-KW"/>
</dbReference>
<feature type="short sequence motif" description="'HIGH' region" evidence="14">
    <location>
        <begin position="13"/>
        <end position="23"/>
    </location>
</feature>
<feature type="binding site" evidence="14">
    <location>
        <position position="145"/>
    </location>
    <ligand>
        <name>Zn(2+)</name>
        <dbReference type="ChEBI" id="CHEBI:29105"/>
    </ligand>
</feature>
<dbReference type="GO" id="GO:0005829">
    <property type="term" value="C:cytosol"/>
    <property type="evidence" value="ECO:0007669"/>
    <property type="project" value="TreeGrafter"/>
</dbReference>
<dbReference type="InterPro" id="IPR023458">
    <property type="entry name" value="Met-tRNA_ligase_1"/>
</dbReference>
<dbReference type="NCBIfam" id="NF001100">
    <property type="entry name" value="PRK00133.1"/>
    <property type="match status" value="1"/>
</dbReference>
<dbReference type="GO" id="GO:0004825">
    <property type="term" value="F:methionine-tRNA ligase activity"/>
    <property type="evidence" value="ECO:0007669"/>
    <property type="project" value="UniProtKB-UniRule"/>
</dbReference>
<dbReference type="InterPro" id="IPR014758">
    <property type="entry name" value="Met-tRNA_synth"/>
</dbReference>
<dbReference type="Gene3D" id="2.20.28.20">
    <property type="entry name" value="Methionyl-tRNA synthetase, Zn-domain"/>
    <property type="match status" value="1"/>
</dbReference>
<dbReference type="SUPFAM" id="SSF57770">
    <property type="entry name" value="Methionyl-tRNA synthetase (MetRS), Zn-domain"/>
    <property type="match status" value="1"/>
</dbReference>
<evidence type="ECO:0000313" key="16">
    <source>
        <dbReference type="EMBL" id="MBO1322650.1"/>
    </source>
</evidence>
<evidence type="ECO:0000256" key="13">
    <source>
        <dbReference type="ARBA" id="ARBA00047364"/>
    </source>
</evidence>
<dbReference type="InterPro" id="IPR033911">
    <property type="entry name" value="MetRS_core"/>
</dbReference>
<accession>A0A8J7QHN6</accession>
<dbReference type="EC" id="6.1.1.10" evidence="14"/>
<dbReference type="HAMAP" id="MF_00098">
    <property type="entry name" value="Met_tRNA_synth_type1"/>
    <property type="match status" value="1"/>
</dbReference>
<protein>
    <recommendedName>
        <fullName evidence="14">Methionine--tRNA ligase</fullName>
        <ecNumber evidence="14">6.1.1.10</ecNumber>
    </recommendedName>
    <alternativeName>
        <fullName evidence="14">Methionyl-tRNA synthetase</fullName>
        <shortName evidence="14">MetRS</shortName>
    </alternativeName>
</protein>
<comment type="cofactor">
    <cofactor evidence="14">
        <name>Zn(2+)</name>
        <dbReference type="ChEBI" id="CHEBI:29105"/>
    </cofactor>
    <text evidence="14">Binds 1 zinc ion per subunit.</text>
</comment>
<name>A0A8J7QHN6_9BACT</name>
<organism evidence="16 17">
    <name type="scientific">Acanthopleuribacter pedis</name>
    <dbReference type="NCBI Taxonomy" id="442870"/>
    <lineage>
        <taxon>Bacteria</taxon>
        <taxon>Pseudomonadati</taxon>
        <taxon>Acidobacteriota</taxon>
        <taxon>Holophagae</taxon>
        <taxon>Acanthopleuribacterales</taxon>
        <taxon>Acanthopleuribacteraceae</taxon>
        <taxon>Acanthopleuribacter</taxon>
    </lineage>
</organism>
<keyword evidence="7 14" id="KW-0547">Nucleotide-binding</keyword>
<dbReference type="Pfam" id="PF19303">
    <property type="entry name" value="Anticodon_3"/>
    <property type="match status" value="1"/>
</dbReference>
<dbReference type="FunFam" id="2.20.28.20:FF:000001">
    <property type="entry name" value="Methionine--tRNA ligase"/>
    <property type="match status" value="1"/>
</dbReference>
<evidence type="ECO:0000256" key="9">
    <source>
        <dbReference type="ARBA" id="ARBA00022840"/>
    </source>
</evidence>
<dbReference type="InterPro" id="IPR001412">
    <property type="entry name" value="aa-tRNA-synth_I_CS"/>
</dbReference>
<dbReference type="PRINTS" id="PR01041">
    <property type="entry name" value="TRNASYNTHMET"/>
</dbReference>
<dbReference type="Gene3D" id="2.40.50.140">
    <property type="entry name" value="Nucleic acid-binding proteins"/>
    <property type="match status" value="1"/>
</dbReference>
<dbReference type="Gene3D" id="1.10.730.10">
    <property type="entry name" value="Isoleucyl-tRNA Synthetase, Domain 1"/>
    <property type="match status" value="1"/>
</dbReference>
<dbReference type="Gene3D" id="3.40.50.620">
    <property type="entry name" value="HUPs"/>
    <property type="match status" value="1"/>
</dbReference>
<evidence type="ECO:0000256" key="12">
    <source>
        <dbReference type="ARBA" id="ARBA00023146"/>
    </source>
</evidence>
<dbReference type="SUPFAM" id="SSF50249">
    <property type="entry name" value="Nucleic acid-binding proteins"/>
    <property type="match status" value="1"/>
</dbReference>
<dbReference type="InterPro" id="IPR041872">
    <property type="entry name" value="Anticodon_Met"/>
</dbReference>
<dbReference type="Pfam" id="PF09334">
    <property type="entry name" value="tRNA-synt_1g"/>
    <property type="match status" value="1"/>
</dbReference>
<dbReference type="InterPro" id="IPR029038">
    <property type="entry name" value="MetRS_Zn"/>
</dbReference>
<keyword evidence="5 14" id="KW-0820">tRNA-binding</keyword>
<dbReference type="GO" id="GO:0006431">
    <property type="term" value="P:methionyl-tRNA aminoacylation"/>
    <property type="evidence" value="ECO:0007669"/>
    <property type="project" value="UniProtKB-UniRule"/>
</dbReference>
<comment type="subcellular location">
    <subcellularLocation>
        <location evidence="2 14">Cytoplasm</location>
    </subcellularLocation>
</comment>
<evidence type="ECO:0000256" key="8">
    <source>
        <dbReference type="ARBA" id="ARBA00022833"/>
    </source>
</evidence>
<evidence type="ECO:0000313" key="17">
    <source>
        <dbReference type="Proteomes" id="UP000664417"/>
    </source>
</evidence>
<dbReference type="CDD" id="cd00814">
    <property type="entry name" value="MetRS_core"/>
    <property type="match status" value="1"/>
</dbReference>
<keyword evidence="14" id="KW-0479">Metal-binding</keyword>
<feature type="binding site" evidence="14">
    <location>
        <position position="148"/>
    </location>
    <ligand>
        <name>Zn(2+)</name>
        <dbReference type="ChEBI" id="CHEBI:29105"/>
    </ligand>
</feature>
<comment type="function">
    <text evidence="1 14">Is required not only for elongation of protein synthesis but also for the initiation of all mRNA translation through initiator tRNA(fMet) aminoacylation.</text>
</comment>
<dbReference type="SUPFAM" id="SSF47323">
    <property type="entry name" value="Anticodon-binding domain of a subclass of class I aminoacyl-tRNA synthetases"/>
    <property type="match status" value="1"/>
</dbReference>
<evidence type="ECO:0000256" key="10">
    <source>
        <dbReference type="ARBA" id="ARBA00022884"/>
    </source>
</evidence>
<gene>
    <name evidence="14 16" type="primary">metG</name>
    <name evidence="16" type="ORF">J3U88_29520</name>
</gene>
<keyword evidence="9 14" id="KW-0067">ATP-binding</keyword>
<dbReference type="PROSITE" id="PS00178">
    <property type="entry name" value="AA_TRNA_LIGASE_I"/>
    <property type="match status" value="1"/>
</dbReference>
<keyword evidence="10 14" id="KW-0694">RNA-binding</keyword>
<comment type="subunit">
    <text evidence="14">Homodimer.</text>
</comment>
<evidence type="ECO:0000256" key="7">
    <source>
        <dbReference type="ARBA" id="ARBA00022741"/>
    </source>
</evidence>
<feature type="binding site" evidence="14">
    <location>
        <position position="161"/>
    </location>
    <ligand>
        <name>Zn(2+)</name>
        <dbReference type="ChEBI" id="CHEBI:29105"/>
    </ligand>
</feature>
<dbReference type="Proteomes" id="UP000664417">
    <property type="component" value="Unassembled WGS sequence"/>
</dbReference>
<dbReference type="InterPro" id="IPR014729">
    <property type="entry name" value="Rossmann-like_a/b/a_fold"/>
</dbReference>
<dbReference type="EMBL" id="JAFREP010000040">
    <property type="protein sequence ID" value="MBO1322650.1"/>
    <property type="molecule type" value="Genomic_DNA"/>
</dbReference>
<evidence type="ECO:0000256" key="1">
    <source>
        <dbReference type="ARBA" id="ARBA00003314"/>
    </source>
</evidence>
<evidence type="ECO:0000256" key="14">
    <source>
        <dbReference type="HAMAP-Rule" id="MF_00098"/>
    </source>
</evidence>
<proteinExistence type="inferred from homology"/>
<keyword evidence="8 14" id="KW-0862">Zinc</keyword>
<evidence type="ECO:0000256" key="3">
    <source>
        <dbReference type="ARBA" id="ARBA00008258"/>
    </source>
</evidence>